<dbReference type="STRING" id="604088.SAMN04488060_1771"/>
<dbReference type="EMBL" id="FOWZ01000002">
    <property type="protein sequence ID" value="SFP16484.1"/>
    <property type="molecule type" value="Genomic_DNA"/>
</dbReference>
<dbReference type="SMART" id="SM00479">
    <property type="entry name" value="EXOIII"/>
    <property type="match status" value="1"/>
</dbReference>
<gene>
    <name evidence="2" type="ORF">SAMN04488060_1771</name>
</gene>
<dbReference type="RefSeq" id="WP_177201848.1">
    <property type="nucleotide sequence ID" value="NZ_FOWZ01000002.1"/>
</dbReference>
<dbReference type="InterPro" id="IPR013520">
    <property type="entry name" value="Ribonucl_H"/>
</dbReference>
<dbReference type="Proteomes" id="UP000199331">
    <property type="component" value="Unassembled WGS sequence"/>
</dbReference>
<dbReference type="Pfam" id="PF00929">
    <property type="entry name" value="RNase_T"/>
    <property type="match status" value="1"/>
</dbReference>
<dbReference type="AlphaFoldDB" id="A0A1I5N3Z3"/>
<dbReference type="Gene3D" id="3.30.420.10">
    <property type="entry name" value="Ribonuclease H-like superfamily/Ribonuclease H"/>
    <property type="match status" value="1"/>
</dbReference>
<proteinExistence type="predicted"/>
<dbReference type="SUPFAM" id="SSF53098">
    <property type="entry name" value="Ribonuclease H-like"/>
    <property type="match status" value="1"/>
</dbReference>
<evidence type="ECO:0000259" key="1">
    <source>
        <dbReference type="SMART" id="SM00479"/>
    </source>
</evidence>
<dbReference type="GO" id="GO:0003676">
    <property type="term" value="F:nucleic acid binding"/>
    <property type="evidence" value="ECO:0007669"/>
    <property type="project" value="InterPro"/>
</dbReference>
<keyword evidence="3" id="KW-1185">Reference proteome</keyword>
<dbReference type="InterPro" id="IPR036397">
    <property type="entry name" value="RNaseH_sf"/>
</dbReference>
<name>A0A1I5N3Z3_9SPHN</name>
<dbReference type="GO" id="GO:0004527">
    <property type="term" value="F:exonuclease activity"/>
    <property type="evidence" value="ECO:0007669"/>
    <property type="project" value="UniProtKB-ARBA"/>
</dbReference>
<protein>
    <submittedName>
        <fullName evidence="2">DNA polymerase-3 subunit epsilon</fullName>
    </submittedName>
</protein>
<dbReference type="CDD" id="cd06127">
    <property type="entry name" value="DEDDh"/>
    <property type="match status" value="1"/>
</dbReference>
<evidence type="ECO:0000313" key="3">
    <source>
        <dbReference type="Proteomes" id="UP000199331"/>
    </source>
</evidence>
<feature type="domain" description="Exonuclease" evidence="1">
    <location>
        <begin position="44"/>
        <end position="214"/>
    </location>
</feature>
<organism evidence="2 3">
    <name type="scientific">Qipengyuania nanhaisediminis</name>
    <dbReference type="NCBI Taxonomy" id="604088"/>
    <lineage>
        <taxon>Bacteria</taxon>
        <taxon>Pseudomonadati</taxon>
        <taxon>Pseudomonadota</taxon>
        <taxon>Alphaproteobacteria</taxon>
        <taxon>Sphingomonadales</taxon>
        <taxon>Erythrobacteraceae</taxon>
        <taxon>Qipengyuania</taxon>
    </lineage>
</organism>
<dbReference type="InterPro" id="IPR012337">
    <property type="entry name" value="RNaseH-like_sf"/>
</dbReference>
<evidence type="ECO:0000313" key="2">
    <source>
        <dbReference type="EMBL" id="SFP16484.1"/>
    </source>
</evidence>
<accession>A0A1I5N3Z3</accession>
<dbReference type="GO" id="GO:0006259">
    <property type="term" value="P:DNA metabolic process"/>
    <property type="evidence" value="ECO:0007669"/>
    <property type="project" value="UniProtKB-ARBA"/>
</dbReference>
<reference evidence="3" key="1">
    <citation type="submission" date="2016-10" db="EMBL/GenBank/DDBJ databases">
        <authorList>
            <person name="Varghese N."/>
            <person name="Submissions S."/>
        </authorList>
    </citation>
    <scope>NUCLEOTIDE SEQUENCE [LARGE SCALE GENOMIC DNA]</scope>
    <source>
        <strain evidence="3">CGMCC 1.7715</strain>
    </source>
</reference>
<sequence>MRERLGRWRFARGLKACTAADDEVLTQYAGAAWPSPDIPAREAPLLALDFELDGLARNAHVLQAGWIGFDSSGIALAGARSVDVRSLRQLDDSAVAVHGIGEERARQGVALQEAARSFLGDLAGRILVAHGASIERDVIRRISKAMFGIEAPVCSICTLQLERRISPNLVGSDAYRLSAARKRHNLPGYAQHDALSDALAAAELFLAQLSRLPADVRLGSLESW</sequence>